<sequence length="363" mass="41454">MTNKKKTNESNDSKQITPKSNKIIHAEDNNEFDDLSYNGNISTLDNLSKNIYKSNLAFDSPYSNLLKSASKNYHSLYNNTSPGNVLENLMFYNQHTDTNQRSSALVFESNIRSNKMHDEENKNSHNVIGDFLLSSPFNRTNNSPESINQNNIFSHNLELFKTPLKTPVLNLQSLNKSISQSNLKLLSNQQSSINNLFNNDMTHFNQMIQELQSPSVMINNAKEMKKEKKRTLKNELNNDICKTDDENSEETIELSYTESVHKDQLVSSPLISKLKKSGNKLPKIPRKLNNTSRLPRMGSFTTNSQSRLTSLNNTTLNSSGTQNEETDQVLNKPIVLPKTKKVKKKTNQKQKKYQIVLKFPETF</sequence>
<reference evidence="3" key="1">
    <citation type="submission" date="2016-11" db="EMBL/GenBank/DDBJ databases">
        <authorList>
            <person name="Guldener U."/>
        </authorList>
    </citation>
    <scope>NUCLEOTIDE SEQUENCE [LARGE SCALE GENOMIC DNA]</scope>
</reference>
<dbReference type="OrthoDB" id="3973183at2759"/>
<organism evidence="2 3">
    <name type="scientific">Hanseniaspora guilliermondii</name>
    <dbReference type="NCBI Taxonomy" id="56406"/>
    <lineage>
        <taxon>Eukaryota</taxon>
        <taxon>Fungi</taxon>
        <taxon>Dikarya</taxon>
        <taxon>Ascomycota</taxon>
        <taxon>Saccharomycotina</taxon>
        <taxon>Saccharomycetes</taxon>
        <taxon>Saccharomycodales</taxon>
        <taxon>Saccharomycodaceae</taxon>
        <taxon>Hanseniaspora</taxon>
    </lineage>
</organism>
<evidence type="ECO:0000313" key="3">
    <source>
        <dbReference type="Proteomes" id="UP000183365"/>
    </source>
</evidence>
<gene>
    <name evidence="2" type="ORF">HGUI_01251</name>
</gene>
<dbReference type="VEuPathDB" id="FungiDB:HGUI_01251"/>
<accession>A0A1L0B2A5</accession>
<evidence type="ECO:0000313" key="2">
    <source>
        <dbReference type="EMBL" id="SGZ39051.1"/>
    </source>
</evidence>
<feature type="compositionally biased region" description="Low complexity" evidence="1">
    <location>
        <begin position="301"/>
        <end position="323"/>
    </location>
</feature>
<proteinExistence type="predicted"/>
<name>A0A1L0B2A5_9ASCO</name>
<feature type="compositionally biased region" description="Basic and acidic residues" evidence="1">
    <location>
        <begin position="1"/>
        <end position="12"/>
    </location>
</feature>
<dbReference type="EMBL" id="FQNF01000016">
    <property type="protein sequence ID" value="SGZ39051.1"/>
    <property type="molecule type" value="Genomic_DNA"/>
</dbReference>
<feature type="region of interest" description="Disordered" evidence="1">
    <location>
        <begin position="281"/>
        <end position="327"/>
    </location>
</feature>
<feature type="region of interest" description="Disordered" evidence="1">
    <location>
        <begin position="1"/>
        <end position="24"/>
    </location>
</feature>
<keyword evidence="3" id="KW-1185">Reference proteome</keyword>
<protein>
    <submittedName>
        <fullName evidence="2">Uncharacterized protein</fullName>
    </submittedName>
</protein>
<dbReference type="Proteomes" id="UP000183365">
    <property type="component" value="Unassembled WGS sequence"/>
</dbReference>
<evidence type="ECO:0000256" key="1">
    <source>
        <dbReference type="SAM" id="MobiDB-lite"/>
    </source>
</evidence>
<dbReference type="AlphaFoldDB" id="A0A1L0B2A5"/>